<comment type="caution">
    <text evidence="2">The sequence shown here is derived from an EMBL/GenBank/DDBJ whole genome shotgun (WGS) entry which is preliminary data.</text>
</comment>
<feature type="chain" id="PRO_5032876566" evidence="1">
    <location>
        <begin position="39"/>
        <end position="274"/>
    </location>
</feature>
<dbReference type="RefSeq" id="WP_155065812.1">
    <property type="nucleotide sequence ID" value="NZ_WMIF01000033.1"/>
</dbReference>
<sequence>MCVFCGDDGLLSRRAFLRCTASGVGAALATSLPLPALAQVDSATSGSTVTGICDSFVESYIRLNPTLTGRVFGLDRSGVAVTDWSPAGSEAVATLMRDTLGALTSTPAANHKERLGAGFVEDTANSILAGYDAGEQYRKMSTHVFIGPPALLLTSFEMMSQATGGEVPLEPEAVNNDWGRILERLRAVPTGIAGYRESLEYGMARNLMAPRSMTLAVAKQCRGWAKQGWFTTFVNRYGGGTLAAPLAEAATAANRSYGELAEWLEASYAPTAAP</sequence>
<evidence type="ECO:0000256" key="1">
    <source>
        <dbReference type="SAM" id="SignalP"/>
    </source>
</evidence>
<dbReference type="Pfam" id="PF05960">
    <property type="entry name" value="DUF885"/>
    <property type="match status" value="1"/>
</dbReference>
<organism evidence="2 3">
    <name type="scientific">Paracoccus limosus</name>
    <dbReference type="NCBI Taxonomy" id="913252"/>
    <lineage>
        <taxon>Bacteria</taxon>
        <taxon>Pseudomonadati</taxon>
        <taxon>Pseudomonadota</taxon>
        <taxon>Alphaproteobacteria</taxon>
        <taxon>Rhodobacterales</taxon>
        <taxon>Paracoccaceae</taxon>
        <taxon>Paracoccus</taxon>
    </lineage>
</organism>
<protein>
    <submittedName>
        <fullName evidence="2">DUF885 family protein</fullName>
    </submittedName>
</protein>
<reference evidence="2 3" key="1">
    <citation type="submission" date="2019-11" db="EMBL/GenBank/DDBJ databases">
        <authorList>
            <person name="Dong K."/>
        </authorList>
    </citation>
    <scope>NUCLEOTIDE SEQUENCE [LARGE SCALE GENOMIC DNA]</scope>
    <source>
        <strain evidence="2 3">JCM 17370</strain>
    </source>
</reference>
<dbReference type="AlphaFoldDB" id="A0A844H5Z4"/>
<evidence type="ECO:0000313" key="2">
    <source>
        <dbReference type="EMBL" id="MTH36296.1"/>
    </source>
</evidence>
<dbReference type="OrthoDB" id="7937304at2"/>
<evidence type="ECO:0000313" key="3">
    <source>
        <dbReference type="Proteomes" id="UP000442533"/>
    </source>
</evidence>
<keyword evidence="3" id="KW-1185">Reference proteome</keyword>
<dbReference type="PROSITE" id="PS51318">
    <property type="entry name" value="TAT"/>
    <property type="match status" value="1"/>
</dbReference>
<proteinExistence type="predicted"/>
<keyword evidence="1" id="KW-0732">Signal</keyword>
<dbReference type="InterPro" id="IPR010281">
    <property type="entry name" value="DUF885"/>
</dbReference>
<dbReference type="Proteomes" id="UP000442533">
    <property type="component" value="Unassembled WGS sequence"/>
</dbReference>
<dbReference type="EMBL" id="WMIF01000033">
    <property type="protein sequence ID" value="MTH36296.1"/>
    <property type="molecule type" value="Genomic_DNA"/>
</dbReference>
<accession>A0A844H5Z4</accession>
<dbReference type="InterPro" id="IPR006311">
    <property type="entry name" value="TAT_signal"/>
</dbReference>
<gene>
    <name evidence="2" type="ORF">GL279_17000</name>
</gene>
<feature type="signal peptide" evidence="1">
    <location>
        <begin position="1"/>
        <end position="38"/>
    </location>
</feature>
<name>A0A844H5Z4_9RHOB</name>